<dbReference type="Gene3D" id="3.60.10.10">
    <property type="entry name" value="Endonuclease/exonuclease/phosphatase"/>
    <property type="match status" value="1"/>
</dbReference>
<dbReference type="InterPro" id="IPR000477">
    <property type="entry name" value="RT_dom"/>
</dbReference>
<protein>
    <submittedName>
        <fullName evidence="2">PH01B001G05.21 protein</fullName>
    </submittedName>
</protein>
<proteinExistence type="predicted"/>
<dbReference type="InterPro" id="IPR005135">
    <property type="entry name" value="Endo/exonuclease/phosphatase"/>
</dbReference>
<dbReference type="InterPro" id="IPR036691">
    <property type="entry name" value="Endo/exonu/phosph_ase_sf"/>
</dbReference>
<dbReference type="EMBL" id="FO203436">
    <property type="protein sequence ID" value="CCI55298.1"/>
    <property type="molecule type" value="Genomic_DNA"/>
</dbReference>
<dbReference type="InterPro" id="IPR043502">
    <property type="entry name" value="DNA/RNA_pol_sf"/>
</dbReference>
<reference evidence="2" key="1">
    <citation type="submission" date="2012-05" db="EMBL/GenBank/DDBJ databases">
        <authorList>
            <person name="Han B."/>
            <person name="Lu Y."/>
            <person name="Feng Q."/>
            <person name="Zhao Q."/>
            <person name="Lu T.T."/>
            <person name="Li Y."/>
            <person name="Liu K.Y."/>
            <person name="Huang X.H."/>
            <person name="Fan D.L."/>
            <person name="Weng Q.J."/>
            <person name="Zhang L."/>
            <person name="Lu Y.Q."/>
            <person name="Guo Y.L."/>
            <person name="Li W.J."/>
            <person name="Zhou C.C."/>
            <person name="Lu H.Y."/>
            <person name="Huang T."/>
            <person name="Zhu C.R."/>
            <person name="Zhao Y."/>
            <person name="Hu T."/>
            <person name="Yao N."/>
        </authorList>
    </citation>
    <scope>NUCLEOTIDE SEQUENCE</scope>
</reference>
<sequence>MHQSVFSLSATVTLRECNSTFRLTIVYEPSQSNTKRAFLQEIASLKPPPGIRWLVLGDFNLIRQAADKNNSNINPTLMAHFQSTLNSCELKEIHLQNRKFTWSNERLRPTLVRLDRVFCNTGWDTLFENHVLQALSSSISDHCPLLLSNTSGPGRPKTFRFESFWTKMPGFLETLPLSPHVSFAPLNTANIVLIPKKEGADRVQDYRPISLIHGLGKWIAKTLALQVAPFLDNLVSQAQSAFIKMRSIHDNFLFVRNLVRRLHCSRTPTLFLKLDIAKAFDSVRWDYLLDLLQKRGFPLRWTNWIVALLNSASSRVLLNGIPGKVITHGRGLRQGDPLSPFLFILAIDPIQRLLEVATDTGALARMQDRFARLKTSIYADDAAIFINPSASEIHITSQILSNFGMVSGLHTNFLKSKVLPISCDHLDLNSVLQDFPAIRSTFPIKYLGLPLTYKRLHRVDY</sequence>
<organism evidence="2">
    <name type="scientific">Phyllostachys edulis</name>
    <name type="common">Tortoise shell bamboo</name>
    <name type="synonym">Bambusa edulis</name>
    <dbReference type="NCBI Taxonomy" id="38705"/>
    <lineage>
        <taxon>Eukaryota</taxon>
        <taxon>Viridiplantae</taxon>
        <taxon>Streptophyta</taxon>
        <taxon>Embryophyta</taxon>
        <taxon>Tracheophyta</taxon>
        <taxon>Spermatophyta</taxon>
        <taxon>Magnoliopsida</taxon>
        <taxon>Liliopsida</taxon>
        <taxon>Poales</taxon>
        <taxon>Poaceae</taxon>
        <taxon>BOP clade</taxon>
        <taxon>Bambusoideae</taxon>
        <taxon>Arundinarodae</taxon>
        <taxon>Arundinarieae</taxon>
        <taxon>Arundinariinae</taxon>
        <taxon>Phyllostachys</taxon>
    </lineage>
</organism>
<accession>L0P3N4</accession>
<dbReference type="Pfam" id="PF03372">
    <property type="entry name" value="Exo_endo_phos"/>
    <property type="match status" value="1"/>
</dbReference>
<dbReference type="PANTHER" id="PTHR31635">
    <property type="entry name" value="REVERSE TRANSCRIPTASE DOMAIN-CONTAINING PROTEIN-RELATED"/>
    <property type="match status" value="1"/>
</dbReference>
<dbReference type="Pfam" id="PF00078">
    <property type="entry name" value="RVT_1"/>
    <property type="match status" value="1"/>
</dbReference>
<dbReference type="CDD" id="cd01650">
    <property type="entry name" value="RT_nLTR_like"/>
    <property type="match status" value="1"/>
</dbReference>
<evidence type="ECO:0000259" key="1">
    <source>
        <dbReference type="PROSITE" id="PS50878"/>
    </source>
</evidence>
<dbReference type="AlphaFoldDB" id="L0P3N4"/>
<dbReference type="GO" id="GO:0003824">
    <property type="term" value="F:catalytic activity"/>
    <property type="evidence" value="ECO:0007669"/>
    <property type="project" value="InterPro"/>
</dbReference>
<evidence type="ECO:0000313" key="2">
    <source>
        <dbReference type="EMBL" id="CCI55298.1"/>
    </source>
</evidence>
<dbReference type="PROSITE" id="PS50878">
    <property type="entry name" value="RT_POL"/>
    <property type="match status" value="1"/>
</dbReference>
<dbReference type="SUPFAM" id="SSF56672">
    <property type="entry name" value="DNA/RNA polymerases"/>
    <property type="match status" value="1"/>
</dbReference>
<dbReference type="PANTHER" id="PTHR31635:SF196">
    <property type="entry name" value="REVERSE TRANSCRIPTASE DOMAIN-CONTAINING PROTEIN-RELATED"/>
    <property type="match status" value="1"/>
</dbReference>
<dbReference type="SUPFAM" id="SSF56219">
    <property type="entry name" value="DNase I-like"/>
    <property type="match status" value="1"/>
</dbReference>
<name>L0P3N4_PHYED</name>
<gene>
    <name evidence="2" type="primary">PH01B001G05.21</name>
</gene>
<feature type="domain" description="Reverse transcriptase" evidence="1">
    <location>
        <begin position="175"/>
        <end position="451"/>
    </location>
</feature>